<proteinExistence type="predicted"/>
<dbReference type="Gene3D" id="3.30.390.50">
    <property type="entry name" value="CO dehydrogenase flavoprotein, C-terminal domain"/>
    <property type="match status" value="1"/>
</dbReference>
<dbReference type="InterPro" id="IPR037165">
    <property type="entry name" value="AldOxase/xan_DH_Mopterin-bd_sf"/>
</dbReference>
<sequence>MANGMQVIASLLRVPDVEIDARLVYTNKQPGGQFRGYGGPQVAFAVESQTDEIAAALDMDPVDFRILNANLAGDVTPVGWQIHSARLVECLERARDEIGWADKKKWAGSGRGVGFAAAIHVSGANIYEGANKSGAAIDITGDGVIRIRFGGADAGTWQKTLLTQFAAEELAIDSTRITVLTMESHQTPHELGAWSSRGTYMSGHAVGTVARKAAQKLRELGAVTLGVGVEDTFLRDGYVVSGNETVSFARIVEEHCSGLLTLEEQIELPIDAVNRETGVANISGAYAFAVQAVEVEVDRETGKVKVVDAVSVHDSGVAINPIGLESQIVGGMAMGIGLALGEELLFEGGQSMTRSYISYPLPRADDLPPIRAVLIEEPDPNGPYGAKGVGEIVLVPTGAAVANAIAHATGVRLYELPATPDRVLAALDGGTTTRRASLWRRPGRWWIEGMRRAYPLGAHWLLHRIGRRFARPVVPLALTTIARPTSVQEVADALASSGSRVIGGGTDFMPARRQGVATASTLVDITVTPGLSTIATNNAGLLLGAAARLDDVSSYVAGTPFDVIQESIDQIANPQIRSMATVGGNLCQLNRCWFLRNDFMCYKRGGASCPCYAVTGDHRFYHAVVEGHRCQSVTPSDLATILTAMNAEVNVMSNKGAHKIAMTGLYKGPGETVLASGEFIASIVIPHAAAGSGTAYAKLNRSSGDFAMVSAAASLTYGIDGVITRARVVLGAVAPTPWVVSDAEELLVGSRSDEAIATAARSWTHHAHPLSGNAWKVDAATSLLERVLRTAAQRAKESGA</sequence>
<dbReference type="GO" id="GO:0005506">
    <property type="term" value="F:iron ion binding"/>
    <property type="evidence" value="ECO:0007669"/>
    <property type="project" value="InterPro"/>
</dbReference>
<comment type="cofactor">
    <cofactor evidence="1">
        <name>Mo-molybdopterin</name>
        <dbReference type="ChEBI" id="CHEBI:71302"/>
    </cofactor>
</comment>
<dbReference type="GO" id="GO:0071949">
    <property type="term" value="F:FAD binding"/>
    <property type="evidence" value="ECO:0007669"/>
    <property type="project" value="InterPro"/>
</dbReference>
<dbReference type="InterPro" id="IPR005107">
    <property type="entry name" value="CO_DH_flav_C"/>
</dbReference>
<dbReference type="SUPFAM" id="SSF56176">
    <property type="entry name" value="FAD-binding/transporter-associated domain-like"/>
    <property type="match status" value="1"/>
</dbReference>
<protein>
    <submittedName>
        <fullName evidence="3">Unannotated protein</fullName>
    </submittedName>
</protein>
<name>A0A6J7HJL8_9ZZZZ</name>
<dbReference type="Pfam" id="PF00941">
    <property type="entry name" value="FAD_binding_5"/>
    <property type="match status" value="1"/>
</dbReference>
<dbReference type="Pfam" id="PF20256">
    <property type="entry name" value="MoCoBD_2"/>
    <property type="match status" value="1"/>
</dbReference>
<dbReference type="GO" id="GO:0016491">
    <property type="term" value="F:oxidoreductase activity"/>
    <property type="evidence" value="ECO:0007669"/>
    <property type="project" value="InterPro"/>
</dbReference>
<dbReference type="SUPFAM" id="SSF55447">
    <property type="entry name" value="CO dehydrogenase flavoprotein C-terminal domain-like"/>
    <property type="match status" value="1"/>
</dbReference>
<reference evidence="3" key="1">
    <citation type="submission" date="2020-05" db="EMBL/GenBank/DDBJ databases">
        <authorList>
            <person name="Chiriac C."/>
            <person name="Salcher M."/>
            <person name="Ghai R."/>
            <person name="Kavagutti S V."/>
        </authorList>
    </citation>
    <scope>NUCLEOTIDE SEQUENCE</scope>
</reference>
<dbReference type="InterPro" id="IPR002346">
    <property type="entry name" value="Mopterin_DH_FAD-bd"/>
</dbReference>
<dbReference type="InterPro" id="IPR016169">
    <property type="entry name" value="FAD-bd_PCMH_sub2"/>
</dbReference>
<gene>
    <name evidence="3" type="ORF">UFOPK3610_01337</name>
</gene>
<dbReference type="Pfam" id="PF02738">
    <property type="entry name" value="MoCoBD_1"/>
    <property type="match status" value="1"/>
</dbReference>
<evidence type="ECO:0000313" key="3">
    <source>
        <dbReference type="EMBL" id="CAB4919732.1"/>
    </source>
</evidence>
<dbReference type="Gene3D" id="3.30.365.10">
    <property type="entry name" value="Aldehyde oxidase/xanthine dehydrogenase, molybdopterin binding domain"/>
    <property type="match status" value="3"/>
</dbReference>
<organism evidence="3">
    <name type="scientific">freshwater metagenome</name>
    <dbReference type="NCBI Taxonomy" id="449393"/>
    <lineage>
        <taxon>unclassified sequences</taxon>
        <taxon>metagenomes</taxon>
        <taxon>ecological metagenomes</taxon>
    </lineage>
</organism>
<dbReference type="SMART" id="SM01092">
    <property type="entry name" value="CO_deh_flav_C"/>
    <property type="match status" value="1"/>
</dbReference>
<dbReference type="InterPro" id="IPR016166">
    <property type="entry name" value="FAD-bd_PCMH"/>
</dbReference>
<dbReference type="InterPro" id="IPR036683">
    <property type="entry name" value="CO_DH_flav_C_dom_sf"/>
</dbReference>
<dbReference type="PROSITE" id="PS51387">
    <property type="entry name" value="FAD_PCMH"/>
    <property type="match status" value="1"/>
</dbReference>
<dbReference type="InterPro" id="IPR016167">
    <property type="entry name" value="FAD-bd_PCMH_sub1"/>
</dbReference>
<feature type="domain" description="FAD-binding PCMH-type" evidence="2">
    <location>
        <begin position="473"/>
        <end position="690"/>
    </location>
</feature>
<accession>A0A6J7HJL8</accession>
<dbReference type="InterPro" id="IPR008274">
    <property type="entry name" value="AldOxase/xan_DH_MoCoBD1"/>
</dbReference>
<dbReference type="PANTHER" id="PTHR11908">
    <property type="entry name" value="XANTHINE DEHYDROGENASE"/>
    <property type="match status" value="1"/>
</dbReference>
<dbReference type="PANTHER" id="PTHR11908:SF157">
    <property type="entry name" value="XANTHINE DEHYDROGENASE SUBUNIT D-RELATED"/>
    <property type="match status" value="1"/>
</dbReference>
<dbReference type="InterPro" id="IPR036318">
    <property type="entry name" value="FAD-bd_PCMH-like_sf"/>
</dbReference>
<dbReference type="Pfam" id="PF03450">
    <property type="entry name" value="CO_deh_flav_C"/>
    <property type="match status" value="1"/>
</dbReference>
<dbReference type="InterPro" id="IPR016208">
    <property type="entry name" value="Ald_Oxase/xanthine_DH-like"/>
</dbReference>
<dbReference type="Gene3D" id="3.30.465.10">
    <property type="match status" value="2"/>
</dbReference>
<evidence type="ECO:0000256" key="1">
    <source>
        <dbReference type="ARBA" id="ARBA00001924"/>
    </source>
</evidence>
<dbReference type="SUPFAM" id="SSF56003">
    <property type="entry name" value="Molybdenum cofactor-binding domain"/>
    <property type="match status" value="1"/>
</dbReference>
<evidence type="ECO:0000259" key="2">
    <source>
        <dbReference type="PROSITE" id="PS51387"/>
    </source>
</evidence>
<dbReference type="Gene3D" id="3.30.43.10">
    <property type="entry name" value="Uridine Diphospho-n-acetylenolpyruvylglucosamine Reductase, domain 2"/>
    <property type="match status" value="1"/>
</dbReference>
<dbReference type="InterPro" id="IPR046867">
    <property type="entry name" value="AldOxase/xan_DH_MoCoBD2"/>
</dbReference>
<dbReference type="EMBL" id="CAFBMR010000059">
    <property type="protein sequence ID" value="CAB4919732.1"/>
    <property type="molecule type" value="Genomic_DNA"/>
</dbReference>
<dbReference type="AlphaFoldDB" id="A0A6J7HJL8"/>